<evidence type="ECO:0000313" key="2">
    <source>
        <dbReference type="EMBL" id="EPE26538.1"/>
    </source>
</evidence>
<proteinExistence type="predicted"/>
<dbReference type="RefSeq" id="XP_008085728.1">
    <property type="nucleotide sequence ID" value="XM_008087537.1"/>
</dbReference>
<organism evidence="2 3">
    <name type="scientific">Glarea lozoyensis (strain ATCC 20868 / MF5171)</name>
    <dbReference type="NCBI Taxonomy" id="1116229"/>
    <lineage>
        <taxon>Eukaryota</taxon>
        <taxon>Fungi</taxon>
        <taxon>Dikarya</taxon>
        <taxon>Ascomycota</taxon>
        <taxon>Pezizomycotina</taxon>
        <taxon>Leotiomycetes</taxon>
        <taxon>Helotiales</taxon>
        <taxon>Helotiaceae</taxon>
        <taxon>Glarea</taxon>
    </lineage>
</organism>
<dbReference type="GeneID" id="19461508"/>
<evidence type="ECO:0000313" key="3">
    <source>
        <dbReference type="Proteomes" id="UP000016922"/>
    </source>
</evidence>
<feature type="region of interest" description="Disordered" evidence="1">
    <location>
        <begin position="160"/>
        <end position="180"/>
    </location>
</feature>
<dbReference type="OrthoDB" id="4581101at2759"/>
<sequence>MKVDTCLTLLTGLDECYVKECSPSSHITEENYRYYDISKKKSKHLLDVYCHSEKADIGLWRDTKTPVFAIGQLEKSDSKHPAAQATEALAGTYHNLLPTLPNTPSPGDEKTSHQQKRIRKMKSQLSLRIQTNNQPICPAWTKDETHLGSQFDSAWAQEELAEGEYESDKESNDKSGSSTLTIAPSINPGFQICLDLLTSELTAAFFQRHPMEDQKRASRLQIQLLIEAYEDLLQQVQQRQGGLHISSVSEEEWEGTERLFEYWLDMLYYFYDLTEASEGMNSL</sequence>
<dbReference type="AlphaFoldDB" id="S3DJ11"/>
<protein>
    <submittedName>
        <fullName evidence="2">Uncharacterized protein</fullName>
    </submittedName>
</protein>
<dbReference type="KEGG" id="glz:GLAREA_02451"/>
<gene>
    <name evidence="2" type="ORF">GLAREA_02451</name>
</gene>
<name>S3DJ11_GLAL2</name>
<dbReference type="Proteomes" id="UP000016922">
    <property type="component" value="Unassembled WGS sequence"/>
</dbReference>
<accession>S3DJ11</accession>
<dbReference type="HOGENOM" id="CLU_983693_0_0_1"/>
<reference evidence="2 3" key="1">
    <citation type="journal article" date="2013" name="BMC Genomics">
        <title>Genomics-driven discovery of the pneumocandin biosynthetic gene cluster in the fungus Glarea lozoyensis.</title>
        <authorList>
            <person name="Chen L."/>
            <person name="Yue Q."/>
            <person name="Zhang X."/>
            <person name="Xiang M."/>
            <person name="Wang C."/>
            <person name="Li S."/>
            <person name="Che Y."/>
            <person name="Ortiz-Lopez F.J."/>
            <person name="Bills G.F."/>
            <person name="Liu X."/>
            <person name="An Z."/>
        </authorList>
    </citation>
    <scope>NUCLEOTIDE SEQUENCE [LARGE SCALE GENOMIC DNA]</scope>
    <source>
        <strain evidence="3">ATCC 20868 / MF5171</strain>
    </source>
</reference>
<keyword evidence="3" id="KW-1185">Reference proteome</keyword>
<dbReference type="EMBL" id="KE145370">
    <property type="protein sequence ID" value="EPE26538.1"/>
    <property type="molecule type" value="Genomic_DNA"/>
</dbReference>
<evidence type="ECO:0000256" key="1">
    <source>
        <dbReference type="SAM" id="MobiDB-lite"/>
    </source>
</evidence>